<dbReference type="Proteomes" id="UP001177120">
    <property type="component" value="Unassembled WGS sequence"/>
</dbReference>
<sequence length="281" mass="31000">MARVDLHIHTTASDGLYSPEAVVRLAKKAGLRAIAITDHDTVGGVAQAAAAAANLGMELVPGIEISTLANGQDVHVLGYFVDTEQEWFLQRLQSLRNTREERNRKIIEKLNELGIAITWEEVQAKKRGAISEKNVGRPHIAEILVDKGVVRSMDEAFDRYLGKDGAAYVTTKRITPFEAIELIKEAGGVPVLAHPGLYENDALVEEIIVHGLAGLEVYHPDHDEECTERYLEMAERHGLIVTAGSDFHGERHGSMFHAPIGTKTVAYEQVERLKSAARKRK</sequence>
<name>A0ABS2WGI3_9BACL</name>
<dbReference type="InterPro" id="IPR003141">
    <property type="entry name" value="Pol/His_phosphatase_N"/>
</dbReference>
<dbReference type="SUPFAM" id="SSF89550">
    <property type="entry name" value="PHP domain-like"/>
    <property type="match status" value="1"/>
</dbReference>
<gene>
    <name evidence="2" type="ORF">JQC72_02710</name>
</gene>
<dbReference type="PANTHER" id="PTHR42924:SF3">
    <property type="entry name" value="POLYMERASE_HISTIDINOL PHOSPHATASE N-TERMINAL DOMAIN-CONTAINING PROTEIN"/>
    <property type="match status" value="1"/>
</dbReference>
<evidence type="ECO:0000313" key="3">
    <source>
        <dbReference type="Proteomes" id="UP001177120"/>
    </source>
</evidence>
<dbReference type="CDD" id="cd07438">
    <property type="entry name" value="PHP_HisPPase_AMP"/>
    <property type="match status" value="1"/>
</dbReference>
<organism evidence="2 3">
    <name type="scientific">Polycladomyces zharkentensis</name>
    <dbReference type="NCBI Taxonomy" id="2807616"/>
    <lineage>
        <taxon>Bacteria</taxon>
        <taxon>Bacillati</taxon>
        <taxon>Bacillota</taxon>
        <taxon>Bacilli</taxon>
        <taxon>Bacillales</taxon>
        <taxon>Thermoactinomycetaceae</taxon>
        <taxon>Polycladomyces</taxon>
    </lineage>
</organism>
<dbReference type="InterPro" id="IPR004013">
    <property type="entry name" value="PHP_dom"/>
</dbReference>
<evidence type="ECO:0000259" key="1">
    <source>
        <dbReference type="SMART" id="SM00481"/>
    </source>
</evidence>
<dbReference type="EMBL" id="JAFHAP010000004">
    <property type="protein sequence ID" value="MBN2908430.1"/>
    <property type="molecule type" value="Genomic_DNA"/>
</dbReference>
<dbReference type="SMART" id="SM00481">
    <property type="entry name" value="POLIIIAc"/>
    <property type="match status" value="1"/>
</dbReference>
<dbReference type="PANTHER" id="PTHR42924">
    <property type="entry name" value="EXONUCLEASE"/>
    <property type="match status" value="1"/>
</dbReference>
<protein>
    <submittedName>
        <fullName evidence="2">PHP domain-containing protein</fullName>
    </submittedName>
</protein>
<keyword evidence="3" id="KW-1185">Reference proteome</keyword>
<feature type="domain" description="Polymerase/histidinol phosphatase N-terminal" evidence="1">
    <location>
        <begin position="4"/>
        <end position="69"/>
    </location>
</feature>
<proteinExistence type="predicted"/>
<dbReference type="Gene3D" id="1.10.150.650">
    <property type="match status" value="1"/>
</dbReference>
<dbReference type="InterPro" id="IPR052018">
    <property type="entry name" value="PHP_domain"/>
</dbReference>
<dbReference type="InterPro" id="IPR016195">
    <property type="entry name" value="Pol/histidinol_Pase-like"/>
</dbReference>
<dbReference type="RefSeq" id="WP_205492576.1">
    <property type="nucleotide sequence ID" value="NZ_JAFHAP010000004.1"/>
</dbReference>
<dbReference type="Gene3D" id="3.20.20.140">
    <property type="entry name" value="Metal-dependent hydrolases"/>
    <property type="match status" value="1"/>
</dbReference>
<accession>A0ABS2WGI3</accession>
<comment type="caution">
    <text evidence="2">The sequence shown here is derived from an EMBL/GenBank/DDBJ whole genome shotgun (WGS) entry which is preliminary data.</text>
</comment>
<dbReference type="Pfam" id="PF02811">
    <property type="entry name" value="PHP"/>
    <property type="match status" value="1"/>
</dbReference>
<reference evidence="2" key="1">
    <citation type="journal article" date="2024" name="Int. J. Syst. Evol. Microbiol.">
        <title>Polycladomyces zharkentensis sp. nov., a novel thermophilic cellulose- and starch-degrading member of the Bacillota from a geothermal aquifer in Kazakhstan.</title>
        <authorList>
            <person name="Mashzhan A."/>
            <person name="Kistaubayeva A."/>
            <person name="Javier-Lopez R."/>
            <person name="Bissenova U."/>
            <person name="Bissenbay A."/>
            <person name="Birkeland N.K."/>
        </authorList>
    </citation>
    <scope>NUCLEOTIDE SEQUENCE</scope>
    <source>
        <strain evidence="2">ZKZ2T</strain>
    </source>
</reference>
<evidence type="ECO:0000313" key="2">
    <source>
        <dbReference type="EMBL" id="MBN2908430.1"/>
    </source>
</evidence>